<dbReference type="InterPro" id="IPR046300">
    <property type="entry name" value="DUF6415"/>
</dbReference>
<dbReference type="OrthoDB" id="4223559at2"/>
<dbReference type="AlphaFoldDB" id="A0A101UTY7"/>
<proteinExistence type="predicted"/>
<dbReference type="Proteomes" id="UP000053260">
    <property type="component" value="Unassembled WGS sequence"/>
</dbReference>
<evidence type="ECO:0000313" key="3">
    <source>
        <dbReference type="Proteomes" id="UP000053260"/>
    </source>
</evidence>
<comment type="caution">
    <text evidence="2">The sequence shown here is derived from an EMBL/GenBank/DDBJ whole genome shotgun (WGS) entry which is preliminary data.</text>
</comment>
<evidence type="ECO:0000256" key="1">
    <source>
        <dbReference type="SAM" id="MobiDB-lite"/>
    </source>
</evidence>
<reference evidence="2 3" key="1">
    <citation type="submission" date="2015-10" db="EMBL/GenBank/DDBJ databases">
        <title>Draft genome sequence of Streptomyces sp. RV15, isolated from a marine sponge.</title>
        <authorList>
            <person name="Ruckert C."/>
            <person name="Abdelmohsen U.R."/>
            <person name="Winkler A."/>
            <person name="Hentschel U."/>
            <person name="Kalinowski J."/>
            <person name="Kampfer P."/>
            <person name="Glaeser S."/>
        </authorList>
    </citation>
    <scope>NUCLEOTIDE SEQUENCE [LARGE SCALE GENOMIC DNA]</scope>
    <source>
        <strain evidence="2 3">RV15</strain>
    </source>
</reference>
<accession>A0A101UTY7</accession>
<protein>
    <submittedName>
        <fullName evidence="2">Uncharacterized protein</fullName>
    </submittedName>
</protein>
<keyword evidence="3" id="KW-1185">Reference proteome</keyword>
<name>A0A101UTY7_9ACTN</name>
<gene>
    <name evidence="2" type="ORF">AQJ91_34365</name>
</gene>
<dbReference type="Pfam" id="PF19979">
    <property type="entry name" value="DUF6415"/>
    <property type="match status" value="1"/>
</dbReference>
<sequence>MTSEDDAPDVEASGSENSPVDLETINDSVEIALAVVLAMPDRSQIDTTTRALIGHLELLLSEDLGYDEDPVVREMYQSAYRLLDLTRRPGAETTHFGAYEYMRDLARLTRRFAGAYRDLNTEEHNDG</sequence>
<organism evidence="2 3">
    <name type="scientific">Streptomyces dysideae</name>
    <dbReference type="NCBI Taxonomy" id="909626"/>
    <lineage>
        <taxon>Bacteria</taxon>
        <taxon>Bacillati</taxon>
        <taxon>Actinomycetota</taxon>
        <taxon>Actinomycetes</taxon>
        <taxon>Kitasatosporales</taxon>
        <taxon>Streptomycetaceae</taxon>
        <taxon>Streptomyces</taxon>
    </lineage>
</organism>
<feature type="region of interest" description="Disordered" evidence="1">
    <location>
        <begin position="1"/>
        <end position="22"/>
    </location>
</feature>
<evidence type="ECO:0000313" key="2">
    <source>
        <dbReference type="EMBL" id="KUO16725.1"/>
    </source>
</evidence>
<dbReference type="EMBL" id="LMXB01000084">
    <property type="protein sequence ID" value="KUO16725.1"/>
    <property type="molecule type" value="Genomic_DNA"/>
</dbReference>